<comment type="caution">
    <text evidence="2">The sequence shown here is derived from an EMBL/GenBank/DDBJ whole genome shotgun (WGS) entry which is preliminary data.</text>
</comment>
<evidence type="ECO:0000256" key="1">
    <source>
        <dbReference type="SAM" id="SignalP"/>
    </source>
</evidence>
<evidence type="ECO:0000313" key="2">
    <source>
        <dbReference type="EMBL" id="MFC6201787.1"/>
    </source>
</evidence>
<feature type="signal peptide" evidence="1">
    <location>
        <begin position="1"/>
        <end position="19"/>
    </location>
</feature>
<evidence type="ECO:0000313" key="3">
    <source>
        <dbReference type="Proteomes" id="UP001596171"/>
    </source>
</evidence>
<sequence>MKKAAILGMTVALGLLLTACDTASLLSTRSDTEQKQALKVTETTSLEKTTQYLKQVMPQKNHFKKVTTTKDILNIELKDYQLKGSNNDNEVSLIKILKTTAKSPMAHKGITLLQTDKYVRNGKSKELLSYAIYYSKENLDKLNFEELQKKGKNDPKSLFTSATEYYLDSSYQRTNEHIRTLTPAKLTDTPIIPIYMGTYHVLSD</sequence>
<dbReference type="RefSeq" id="WP_137617052.1">
    <property type="nucleotide sequence ID" value="NZ_BJDI01000016.1"/>
</dbReference>
<keyword evidence="1" id="KW-0732">Signal</keyword>
<gene>
    <name evidence="2" type="ORF">ACFP1L_07870</name>
</gene>
<dbReference type="EMBL" id="JBHSSE010000017">
    <property type="protein sequence ID" value="MFC6201787.1"/>
    <property type="molecule type" value="Genomic_DNA"/>
</dbReference>
<reference evidence="3" key="1">
    <citation type="journal article" date="2019" name="Int. J. Syst. Evol. Microbiol.">
        <title>The Global Catalogue of Microorganisms (GCM) 10K type strain sequencing project: providing services to taxonomists for standard genome sequencing and annotation.</title>
        <authorList>
            <consortium name="The Broad Institute Genomics Platform"/>
            <consortium name="The Broad Institute Genome Sequencing Center for Infectious Disease"/>
            <person name="Wu L."/>
            <person name="Ma J."/>
        </authorList>
    </citation>
    <scope>NUCLEOTIDE SEQUENCE [LARGE SCALE GENOMIC DNA]</scope>
    <source>
        <strain evidence="3">CCM 8930</strain>
    </source>
</reference>
<feature type="chain" id="PRO_5047304483" description="Lipoprotein" evidence="1">
    <location>
        <begin position="20"/>
        <end position="204"/>
    </location>
</feature>
<dbReference type="PROSITE" id="PS51257">
    <property type="entry name" value="PROKAR_LIPOPROTEIN"/>
    <property type="match status" value="1"/>
</dbReference>
<proteinExistence type="predicted"/>
<organism evidence="2 3">
    <name type="scientific">Lactiplantibacillus nangangensis</name>
    <dbReference type="NCBI Taxonomy" id="2559917"/>
    <lineage>
        <taxon>Bacteria</taxon>
        <taxon>Bacillati</taxon>
        <taxon>Bacillota</taxon>
        <taxon>Bacilli</taxon>
        <taxon>Lactobacillales</taxon>
        <taxon>Lactobacillaceae</taxon>
        <taxon>Lactiplantibacillus</taxon>
    </lineage>
</organism>
<evidence type="ECO:0008006" key="4">
    <source>
        <dbReference type="Google" id="ProtNLM"/>
    </source>
</evidence>
<dbReference type="Proteomes" id="UP001596171">
    <property type="component" value="Unassembled WGS sequence"/>
</dbReference>
<accession>A0ABW1SKG5</accession>
<keyword evidence="3" id="KW-1185">Reference proteome</keyword>
<name>A0ABW1SKG5_9LACO</name>
<protein>
    <recommendedName>
        <fullName evidence="4">Lipoprotein</fullName>
    </recommendedName>
</protein>